<dbReference type="OrthoDB" id="7510727at2"/>
<dbReference type="InParanoid" id="A0A2U3N3T1"/>
<dbReference type="Gene3D" id="1.10.10.10">
    <property type="entry name" value="Winged helix-like DNA-binding domain superfamily/Winged helix DNA-binding domain"/>
    <property type="match status" value="1"/>
</dbReference>
<sequence length="317" mass="36090">MSLDASRWAWQIRQKQKKGGCLKALKKLVLLSLADRASEEHCAYPSMSRLVEDTEMDRKTVLKIIEELIEDGLIIDTGERKGKTKQVKVYQLVGVKGRESEPSLIFFDSENDDSKSPKDGTVPTMEQYQQFHERVPTIPSKSPNVGTRNLSKNLLLESKNKKDWLCFKKLRQEIFLADENLDFEHIAKSKWAEREKRAFEIYNAGRDICDDLMNYHFADWLINAYHTKYEGRPDYNSINKQNRTSLKREGLSHKQILAFAAKLAHHPGVAGKIGAPGESFDQLGARIALKLGDPVEAKKLEPFLREVGFKGELLGTA</sequence>
<dbReference type="InterPro" id="IPR036388">
    <property type="entry name" value="WH-like_DNA-bd_sf"/>
</dbReference>
<dbReference type="EMBL" id="OOGT01000254">
    <property type="protein sequence ID" value="SPL72293.1"/>
    <property type="molecule type" value="Genomic_DNA"/>
</dbReference>
<proteinExistence type="predicted"/>
<evidence type="ECO:0000313" key="2">
    <source>
        <dbReference type="Proteomes" id="UP000245974"/>
    </source>
</evidence>
<organism evidence="1 2">
    <name type="scientific">Acinetobacter stercoris</name>
    <dbReference type="NCBI Taxonomy" id="2126983"/>
    <lineage>
        <taxon>Bacteria</taxon>
        <taxon>Pseudomonadati</taxon>
        <taxon>Pseudomonadota</taxon>
        <taxon>Gammaproteobacteria</taxon>
        <taxon>Moraxellales</taxon>
        <taxon>Moraxellaceae</taxon>
        <taxon>Acinetobacter</taxon>
    </lineage>
</organism>
<gene>
    <name evidence="1" type="ORF">KPC_3471</name>
</gene>
<dbReference type="Proteomes" id="UP000245974">
    <property type="component" value="Unassembled WGS sequence"/>
</dbReference>
<accession>A0A2U3N3T1</accession>
<dbReference type="Pfam" id="PF13730">
    <property type="entry name" value="HTH_36"/>
    <property type="match status" value="1"/>
</dbReference>
<name>A0A2U3N3T1_9GAMM</name>
<keyword evidence="2" id="KW-1185">Reference proteome</keyword>
<reference evidence="2" key="1">
    <citation type="submission" date="2018-03" db="EMBL/GenBank/DDBJ databases">
        <authorList>
            <person name="Blom J."/>
        </authorList>
    </citation>
    <scope>NUCLEOTIDE SEQUENCE [LARGE SCALE GENOMIC DNA]</scope>
    <source>
        <strain evidence="2">KPC-SM-21</strain>
    </source>
</reference>
<dbReference type="AlphaFoldDB" id="A0A2U3N3T1"/>
<evidence type="ECO:0000313" key="1">
    <source>
        <dbReference type="EMBL" id="SPL72293.1"/>
    </source>
</evidence>
<protein>
    <recommendedName>
        <fullName evidence="3">Helix-turn-helix domain-containing protein</fullName>
    </recommendedName>
</protein>
<dbReference type="RefSeq" id="WP_121975685.1">
    <property type="nucleotide sequence ID" value="NZ_OOGT01000254.1"/>
</dbReference>
<evidence type="ECO:0008006" key="3">
    <source>
        <dbReference type="Google" id="ProtNLM"/>
    </source>
</evidence>